<keyword evidence="3" id="KW-1185">Reference proteome</keyword>
<reference evidence="2" key="1">
    <citation type="journal article" date="2023" name="Mol. Phylogenet. Evol.">
        <title>Genome-scale phylogeny and comparative genomics of the fungal order Sordariales.</title>
        <authorList>
            <person name="Hensen N."/>
            <person name="Bonometti L."/>
            <person name="Westerberg I."/>
            <person name="Brannstrom I.O."/>
            <person name="Guillou S."/>
            <person name="Cros-Aarteil S."/>
            <person name="Calhoun S."/>
            <person name="Haridas S."/>
            <person name="Kuo A."/>
            <person name="Mondo S."/>
            <person name="Pangilinan J."/>
            <person name="Riley R."/>
            <person name="LaButti K."/>
            <person name="Andreopoulos B."/>
            <person name="Lipzen A."/>
            <person name="Chen C."/>
            <person name="Yan M."/>
            <person name="Daum C."/>
            <person name="Ng V."/>
            <person name="Clum A."/>
            <person name="Steindorff A."/>
            <person name="Ohm R.A."/>
            <person name="Martin F."/>
            <person name="Silar P."/>
            <person name="Natvig D.O."/>
            <person name="Lalanne C."/>
            <person name="Gautier V."/>
            <person name="Ament-Velasquez S.L."/>
            <person name="Kruys A."/>
            <person name="Hutchinson M.I."/>
            <person name="Powell A.J."/>
            <person name="Barry K."/>
            <person name="Miller A.N."/>
            <person name="Grigoriev I.V."/>
            <person name="Debuchy R."/>
            <person name="Gladieux P."/>
            <person name="Hiltunen Thoren M."/>
            <person name="Johannesson H."/>
        </authorList>
    </citation>
    <scope>NUCLEOTIDE SEQUENCE</scope>
    <source>
        <strain evidence="2">CBS 232.78</strain>
    </source>
</reference>
<dbReference type="PANTHER" id="PTHR33112:SF9">
    <property type="entry name" value="HETEROKARYON INCOMPATIBILITY DOMAIN-CONTAINING PROTEIN"/>
    <property type="match status" value="1"/>
</dbReference>
<proteinExistence type="predicted"/>
<dbReference type="AlphaFoldDB" id="A0AAE0NU72"/>
<sequence length="514" mass="57376">MPSQYYRLDYQGNITRSLKTTKANMSSLREAISASKLPQTFMDAICVTRGLGLGFIWIDSLCIIQDDHAGWERESGRMASIFQKAFLTLAATHSPNNNGGLFTPFGAKPYLCIWETLKMEKKLPVQRTFFRHFALCPADDIRNSPTKGRSTDFSNNLVAVGYPLLTRAWAFQERLLSPRVCDFWTESLVFTTDVLRGQLTRQNVHENPNLKYPVEGTRREFTALTHETGSTASPHDHQKSQSVSNLPAIVNGHGNNILQTWKTLVEDYSRLDMTDEMDCLPALSGIATSIHSSLTRIGDSGAAYLAGLWSSKLPYALCWICVSENSKKPARYRAPSFSRASFNGPISFREPLTFKRGLDFDSFSSQPKGLARPYGRRSIGYVSRVYITKKGTAYILSPQIGADNDGMRQKFWPDITPADPSDGSKDESHPSVATEVRLLLLGAPTSPYRVMCLVLRPAAAVEGAWERIGLIYPADDTAMYLEFRDDLAADIGADRSMFERPSSWFTDKQTLLVA</sequence>
<evidence type="ECO:0000313" key="2">
    <source>
        <dbReference type="EMBL" id="KAK3387821.1"/>
    </source>
</evidence>
<comment type="caution">
    <text evidence="2">The sequence shown here is derived from an EMBL/GenBank/DDBJ whole genome shotgun (WGS) entry which is preliminary data.</text>
</comment>
<dbReference type="EMBL" id="JAULSW010000003">
    <property type="protein sequence ID" value="KAK3387821.1"/>
    <property type="molecule type" value="Genomic_DNA"/>
</dbReference>
<dbReference type="InterPro" id="IPR010730">
    <property type="entry name" value="HET"/>
</dbReference>
<dbReference type="Proteomes" id="UP001285441">
    <property type="component" value="Unassembled WGS sequence"/>
</dbReference>
<evidence type="ECO:0000313" key="3">
    <source>
        <dbReference type="Proteomes" id="UP001285441"/>
    </source>
</evidence>
<gene>
    <name evidence="2" type="ORF">B0H63DRAFT_493866</name>
</gene>
<dbReference type="PANTHER" id="PTHR33112">
    <property type="entry name" value="DOMAIN PROTEIN, PUTATIVE-RELATED"/>
    <property type="match status" value="1"/>
</dbReference>
<protein>
    <recommendedName>
        <fullName evidence="1">Heterokaryon incompatibility domain-containing protein</fullName>
    </recommendedName>
</protein>
<reference evidence="2" key="2">
    <citation type="submission" date="2023-06" db="EMBL/GenBank/DDBJ databases">
        <authorList>
            <consortium name="Lawrence Berkeley National Laboratory"/>
            <person name="Haridas S."/>
            <person name="Hensen N."/>
            <person name="Bonometti L."/>
            <person name="Westerberg I."/>
            <person name="Brannstrom I.O."/>
            <person name="Guillou S."/>
            <person name="Cros-Aarteil S."/>
            <person name="Calhoun S."/>
            <person name="Kuo A."/>
            <person name="Mondo S."/>
            <person name="Pangilinan J."/>
            <person name="Riley R."/>
            <person name="LaButti K."/>
            <person name="Andreopoulos B."/>
            <person name="Lipzen A."/>
            <person name="Chen C."/>
            <person name="Yanf M."/>
            <person name="Daum C."/>
            <person name="Ng V."/>
            <person name="Clum A."/>
            <person name="Steindorff A."/>
            <person name="Ohm R."/>
            <person name="Martin F."/>
            <person name="Silar P."/>
            <person name="Natvig D."/>
            <person name="Lalanne C."/>
            <person name="Gautier V."/>
            <person name="Ament-velasquez S.L."/>
            <person name="Kruys A."/>
            <person name="Hutchinson M.I."/>
            <person name="Powell A.J."/>
            <person name="Barry K."/>
            <person name="Miller A.N."/>
            <person name="Grigoriev I.V."/>
            <person name="Debuchy R."/>
            <person name="Gladieux P."/>
            <person name="Thoren M.H."/>
            <person name="Johannesson H."/>
        </authorList>
    </citation>
    <scope>NUCLEOTIDE SEQUENCE</scope>
    <source>
        <strain evidence="2">CBS 232.78</strain>
    </source>
</reference>
<feature type="domain" description="Heterokaryon incompatibility" evidence="1">
    <location>
        <begin position="15"/>
        <end position="173"/>
    </location>
</feature>
<evidence type="ECO:0000259" key="1">
    <source>
        <dbReference type="Pfam" id="PF06985"/>
    </source>
</evidence>
<dbReference type="Pfam" id="PF06985">
    <property type="entry name" value="HET"/>
    <property type="match status" value="1"/>
</dbReference>
<organism evidence="2 3">
    <name type="scientific">Podospora didyma</name>
    <dbReference type="NCBI Taxonomy" id="330526"/>
    <lineage>
        <taxon>Eukaryota</taxon>
        <taxon>Fungi</taxon>
        <taxon>Dikarya</taxon>
        <taxon>Ascomycota</taxon>
        <taxon>Pezizomycotina</taxon>
        <taxon>Sordariomycetes</taxon>
        <taxon>Sordariomycetidae</taxon>
        <taxon>Sordariales</taxon>
        <taxon>Podosporaceae</taxon>
        <taxon>Podospora</taxon>
    </lineage>
</organism>
<name>A0AAE0NU72_9PEZI</name>
<accession>A0AAE0NU72</accession>